<dbReference type="RefSeq" id="WP_084448126.1">
    <property type="nucleotide sequence ID" value="NZ_FWWW01000122.1"/>
</dbReference>
<dbReference type="Pfam" id="PF05713">
    <property type="entry name" value="MobC"/>
    <property type="match status" value="1"/>
</dbReference>
<evidence type="ECO:0000313" key="3">
    <source>
        <dbReference type="EMBL" id="SMC00685.1"/>
    </source>
</evidence>
<evidence type="ECO:0000259" key="2">
    <source>
        <dbReference type="Pfam" id="PF05713"/>
    </source>
</evidence>
<dbReference type="EMBL" id="FWWW01000122">
    <property type="protein sequence ID" value="SMC00685.1"/>
    <property type="molecule type" value="Genomic_DNA"/>
</dbReference>
<gene>
    <name evidence="3" type="ORF">SAMN00120144_3065</name>
</gene>
<sequence>MPELPADSATTPKPKRLGGRPKKDPADKLKSITTHVSVARYEELEAGAAEVRQPISQYVRPLVEGGIKPRKRPVLQLSGEQEGYLRQLAGLANNLNQLAKKAHQSGFGAVGEEVVQQARRVSQLLDYFGDVA</sequence>
<dbReference type="Proteomes" id="UP000192266">
    <property type="component" value="Unassembled WGS sequence"/>
</dbReference>
<keyword evidence="4" id="KW-1185">Reference proteome</keyword>
<dbReference type="InterPro" id="IPR008687">
    <property type="entry name" value="MobC"/>
</dbReference>
<evidence type="ECO:0000256" key="1">
    <source>
        <dbReference type="SAM" id="MobiDB-lite"/>
    </source>
</evidence>
<feature type="domain" description="Bacterial mobilisation" evidence="2">
    <location>
        <begin position="85"/>
        <end position="126"/>
    </location>
</feature>
<feature type="region of interest" description="Disordered" evidence="1">
    <location>
        <begin position="1"/>
        <end position="30"/>
    </location>
</feature>
<protein>
    <submittedName>
        <fullName evidence="3">Mobilisation protein</fullName>
    </submittedName>
</protein>
<dbReference type="AlphaFoldDB" id="A0A1W1W4Z9"/>
<proteinExistence type="predicted"/>
<name>A0A1W1W4Z9_9BACT</name>
<evidence type="ECO:0000313" key="4">
    <source>
        <dbReference type="Proteomes" id="UP000192266"/>
    </source>
</evidence>
<organism evidence="3 4">
    <name type="scientific">Hymenobacter roseosalivarius DSM 11622</name>
    <dbReference type="NCBI Taxonomy" id="645990"/>
    <lineage>
        <taxon>Bacteria</taxon>
        <taxon>Pseudomonadati</taxon>
        <taxon>Bacteroidota</taxon>
        <taxon>Cytophagia</taxon>
        <taxon>Cytophagales</taxon>
        <taxon>Hymenobacteraceae</taxon>
        <taxon>Hymenobacter</taxon>
    </lineage>
</organism>
<feature type="compositionally biased region" description="Basic and acidic residues" evidence="1">
    <location>
        <begin position="21"/>
        <end position="30"/>
    </location>
</feature>
<reference evidence="3 4" key="1">
    <citation type="submission" date="2017-04" db="EMBL/GenBank/DDBJ databases">
        <authorList>
            <person name="Afonso C.L."/>
            <person name="Miller P.J."/>
            <person name="Scott M.A."/>
            <person name="Spackman E."/>
            <person name="Goraichik I."/>
            <person name="Dimitrov K.M."/>
            <person name="Suarez D.L."/>
            <person name="Swayne D.E."/>
        </authorList>
    </citation>
    <scope>NUCLEOTIDE SEQUENCE [LARGE SCALE GENOMIC DNA]</scope>
    <source>
        <strain evidence="3 4">DSM 11622</strain>
    </source>
</reference>
<accession>A0A1W1W4Z9</accession>
<dbReference type="OrthoDB" id="3268254at2"/>